<feature type="transmembrane region" description="Helical" evidence="2">
    <location>
        <begin position="30"/>
        <end position="55"/>
    </location>
</feature>
<keyword evidence="2" id="KW-0472">Membrane</keyword>
<keyword evidence="2" id="KW-0812">Transmembrane</keyword>
<accession>A0A4V4HJ59</accession>
<sequence>MRVPPTRIPGTGSRLVIARRYELRKRLFDVVVIVLAAVAWVPVVAVAALAVLVFSGRPIFYRSRRWVGPKAAIEMVKLRVMVPHANKVLESVDAGRFLNTPPDSPLYTGVGRILDRLGINEIPQFVHVLRGEMTIVGPRPLTDAVRDALLEEHGQIDERWDSTPAGLTGLPQLVGRIALTDQQRLDLESAYARMVADGYSIRTDFKILLFTVLITFGVKKPLAPEAALDMVRGRRTRVRTLRTARAHGYTAAATADTDAVA</sequence>
<evidence type="ECO:0000313" key="4">
    <source>
        <dbReference type="EMBL" id="THV09216.1"/>
    </source>
</evidence>
<feature type="domain" description="Bacterial sugar transferase" evidence="3">
    <location>
        <begin position="25"/>
        <end position="215"/>
    </location>
</feature>
<dbReference type="AlphaFoldDB" id="A0A4V4HJ59"/>
<comment type="similarity">
    <text evidence="1">Belongs to the bacterial sugar transferase family.</text>
</comment>
<dbReference type="PANTHER" id="PTHR30576:SF0">
    <property type="entry name" value="UNDECAPRENYL-PHOSPHATE N-ACETYLGALACTOSAMINYL 1-PHOSPHATE TRANSFERASE-RELATED"/>
    <property type="match status" value="1"/>
</dbReference>
<evidence type="ECO:0000259" key="3">
    <source>
        <dbReference type="Pfam" id="PF02397"/>
    </source>
</evidence>
<dbReference type="Pfam" id="PF02397">
    <property type="entry name" value="Bac_transf"/>
    <property type="match status" value="1"/>
</dbReference>
<gene>
    <name evidence="4" type="ORF">E9934_16730</name>
</gene>
<keyword evidence="5" id="KW-1185">Reference proteome</keyword>
<reference evidence="4 5" key="1">
    <citation type="journal article" date="2009" name="Int. J. Syst. Evol. Microbiol.">
        <title>Nocardioides caeni sp. nov., isolated from wastewater.</title>
        <authorList>
            <person name="Yoon J.H."/>
            <person name="Kang S.J."/>
            <person name="Park S."/>
            <person name="Kim W."/>
            <person name="Oh T.K."/>
        </authorList>
    </citation>
    <scope>NUCLEOTIDE SEQUENCE [LARGE SCALE GENOMIC DNA]</scope>
    <source>
        <strain evidence="4 5">DSM 23134</strain>
    </source>
</reference>
<evidence type="ECO:0000256" key="1">
    <source>
        <dbReference type="ARBA" id="ARBA00006464"/>
    </source>
</evidence>
<comment type="caution">
    <text evidence="4">The sequence shown here is derived from an EMBL/GenBank/DDBJ whole genome shotgun (WGS) entry which is preliminary data.</text>
</comment>
<dbReference type="PANTHER" id="PTHR30576">
    <property type="entry name" value="COLANIC BIOSYNTHESIS UDP-GLUCOSE LIPID CARRIER TRANSFERASE"/>
    <property type="match status" value="1"/>
</dbReference>
<dbReference type="Proteomes" id="UP000307087">
    <property type="component" value="Unassembled WGS sequence"/>
</dbReference>
<name>A0A4V4HJ59_9ACTN</name>
<dbReference type="GO" id="GO:0016780">
    <property type="term" value="F:phosphotransferase activity, for other substituted phosphate groups"/>
    <property type="evidence" value="ECO:0007669"/>
    <property type="project" value="TreeGrafter"/>
</dbReference>
<protein>
    <submittedName>
        <fullName evidence="4">Sugar transferase</fullName>
    </submittedName>
</protein>
<proteinExistence type="inferred from homology"/>
<dbReference type="EMBL" id="STGW01000015">
    <property type="protein sequence ID" value="THV09216.1"/>
    <property type="molecule type" value="Genomic_DNA"/>
</dbReference>
<dbReference type="InterPro" id="IPR003362">
    <property type="entry name" value="Bact_transf"/>
</dbReference>
<evidence type="ECO:0000313" key="5">
    <source>
        <dbReference type="Proteomes" id="UP000307087"/>
    </source>
</evidence>
<evidence type="ECO:0000256" key="2">
    <source>
        <dbReference type="SAM" id="Phobius"/>
    </source>
</evidence>
<keyword evidence="4" id="KW-0808">Transferase</keyword>
<keyword evidence="2" id="KW-1133">Transmembrane helix</keyword>
<organism evidence="4 5">
    <name type="scientific">Nocardioides caeni</name>
    <dbReference type="NCBI Taxonomy" id="574700"/>
    <lineage>
        <taxon>Bacteria</taxon>
        <taxon>Bacillati</taxon>
        <taxon>Actinomycetota</taxon>
        <taxon>Actinomycetes</taxon>
        <taxon>Propionibacteriales</taxon>
        <taxon>Nocardioidaceae</taxon>
        <taxon>Nocardioides</taxon>
    </lineage>
</organism>